<feature type="domain" description="YdhG-like" evidence="1">
    <location>
        <begin position="24"/>
        <end position="112"/>
    </location>
</feature>
<comment type="caution">
    <text evidence="2">The sequence shown here is derived from an EMBL/GenBank/DDBJ whole genome shotgun (WGS) entry which is preliminary data.</text>
</comment>
<sequence>MAKTNYQTIDEYHQDFSGETLVRMQTIRKIIHELVPDVAESISYQIPCFKYNGYLIYYCAFPKHITLSNPYSEVFWEHFKADLKGYKTSKAAIQIPMDKPLPEALIRKIVSFRKKENEERVKDKNGK</sequence>
<dbReference type="Proteomes" id="UP001589774">
    <property type="component" value="Unassembled WGS sequence"/>
</dbReference>
<reference evidence="2 3" key="1">
    <citation type="submission" date="2024-09" db="EMBL/GenBank/DDBJ databases">
        <authorList>
            <person name="Sun Q."/>
            <person name="Mori K."/>
        </authorList>
    </citation>
    <scope>NUCLEOTIDE SEQUENCE [LARGE SCALE GENOMIC DNA]</scope>
    <source>
        <strain evidence="2 3">CCM 7765</strain>
    </source>
</reference>
<evidence type="ECO:0000259" key="1">
    <source>
        <dbReference type="Pfam" id="PF08818"/>
    </source>
</evidence>
<organism evidence="2 3">
    <name type="scientific">Olivibacter oleidegradans</name>
    <dbReference type="NCBI Taxonomy" id="760123"/>
    <lineage>
        <taxon>Bacteria</taxon>
        <taxon>Pseudomonadati</taxon>
        <taxon>Bacteroidota</taxon>
        <taxon>Sphingobacteriia</taxon>
        <taxon>Sphingobacteriales</taxon>
        <taxon>Sphingobacteriaceae</taxon>
        <taxon>Olivibacter</taxon>
    </lineage>
</organism>
<proteinExistence type="predicted"/>
<evidence type="ECO:0000313" key="2">
    <source>
        <dbReference type="EMBL" id="MFC0320845.1"/>
    </source>
</evidence>
<dbReference type="RefSeq" id="WP_130856557.1">
    <property type="nucleotide sequence ID" value="NZ_JBHLWO010000002.1"/>
</dbReference>
<evidence type="ECO:0000313" key="3">
    <source>
        <dbReference type="Proteomes" id="UP001589774"/>
    </source>
</evidence>
<dbReference type="SUPFAM" id="SSF159888">
    <property type="entry name" value="YdhG-like"/>
    <property type="match status" value="1"/>
</dbReference>
<dbReference type="EMBL" id="JBHLWO010000002">
    <property type="protein sequence ID" value="MFC0320845.1"/>
    <property type="molecule type" value="Genomic_DNA"/>
</dbReference>
<accession>A0ABV6HRY8</accession>
<dbReference type="InterPro" id="IPR014922">
    <property type="entry name" value="YdhG-like"/>
</dbReference>
<dbReference type="Pfam" id="PF08818">
    <property type="entry name" value="DUF1801"/>
    <property type="match status" value="1"/>
</dbReference>
<protein>
    <submittedName>
        <fullName evidence="2">Iron chaperone</fullName>
    </submittedName>
</protein>
<keyword evidence="3" id="KW-1185">Reference proteome</keyword>
<name>A0ABV6HRY8_9SPHI</name>
<dbReference type="Gene3D" id="3.90.1150.200">
    <property type="match status" value="1"/>
</dbReference>
<gene>
    <name evidence="2" type="ORF">ACFFI0_21145</name>
</gene>